<accession>A0A6J7WUE1</accession>
<protein>
    <submittedName>
        <fullName evidence="1">Uncharacterized protein</fullName>
    </submittedName>
</protein>
<dbReference type="EMBL" id="LR798285">
    <property type="protein sequence ID" value="CAB5220455.1"/>
    <property type="molecule type" value="Genomic_DNA"/>
</dbReference>
<organism evidence="1">
    <name type="scientific">uncultured Caudovirales phage</name>
    <dbReference type="NCBI Taxonomy" id="2100421"/>
    <lineage>
        <taxon>Viruses</taxon>
        <taxon>Duplodnaviria</taxon>
        <taxon>Heunggongvirae</taxon>
        <taxon>Uroviricota</taxon>
        <taxon>Caudoviricetes</taxon>
        <taxon>Peduoviridae</taxon>
        <taxon>Maltschvirus</taxon>
        <taxon>Maltschvirus maltsch</taxon>
    </lineage>
</organism>
<name>A0A6J7WUE1_9CAUD</name>
<reference evidence="1" key="1">
    <citation type="submission" date="2020-05" db="EMBL/GenBank/DDBJ databases">
        <authorList>
            <person name="Chiriac C."/>
            <person name="Salcher M."/>
            <person name="Ghai R."/>
            <person name="Kavagutti S V."/>
        </authorList>
    </citation>
    <scope>NUCLEOTIDE SEQUENCE</scope>
</reference>
<gene>
    <name evidence="1" type="ORF">UFOVP233_81</name>
</gene>
<sequence>MLTLNTQKKSTRKLPLRVWLMLLLLTLMPGCAATGRSATETAMCNEMRADLPSYSRHDTDQTKAEGLRFLATFHAICG</sequence>
<evidence type="ECO:0000313" key="1">
    <source>
        <dbReference type="EMBL" id="CAB5220455.1"/>
    </source>
</evidence>
<proteinExistence type="predicted"/>